<feature type="compositionally biased region" description="Pro residues" evidence="2">
    <location>
        <begin position="598"/>
        <end position="619"/>
    </location>
</feature>
<sequence>MSDHNALLAYWPGRERIDECLRTEAETADEALLLAVHEPVTLLRRPEQSGAAVTEASEMDLLRALMRPADDGSAVLVAITGASGVGKSHMVRWLKAQLERHPRRQELVIVTIPKTASLRRVVELILEPLASAEYEALRQDLARAAEAMNPVLAAELLATTLAEELELYGKRLEEEVRARRVGPEFGPRIRLAQHLRTLLRDPDVRDAWLQAALRRIVSASLGGTADPADRQFQPKDLEPPVESAATPMKSAVNEALAFLANANGRYRGTAAEILQELLDPALRTIFRFTDALHQRSLDEIVDDIRQQLLRDGKELVLLIEDLAALSGIQEPLLKIVIAESDHQGVRVRAPIRTVLAVTDGFLAGRKTVLTRAREQWEVPSEGLAESTIVQRLVSLTGRYLNAARWGVAHLREAFKASPQEGTDLYGWVPRFDKTLDAAAADRLDAFGHNRAGHSLFPFNEAAVRSLAAAALKAGDAWTFRPRTFINEVLRKTLLERPLFEDGHFPPPNFHQARLTAELDQELQFRGYGAEETGRLRTALFHWAGHPRSLAAAPVARPVFDAFDLPWPFSAAARPPAGESAPRRPADGGSGITVAPAGPGAPAPVAPAQPPAPIAPVAPPPSAYAQALEKWTPEARMTNDHARLTRRLLTDALNERIDFDDYRLHGQKVEMTWFWLPPANTVSNPTQDFAVRVAEPGEPIPPRVVAGLKALERWNNNNRSWNYAQAENDYASANALLEHLEAQVLAVVLEEAEREAAALASALHRQNLLLGASTKQQPEPNNLKDLLAQADDHPQPETDRLPAKVRTVLEARRKSLGGRELLQERLRHYLGCYQGNRGGKPLAIDTERLKAVLRRDVASRWIRCLNGKVALSQDAQDALERLSPQQVGDLIAAVTAAVEHFQPVIAQSFGEDHQRVAWREAMTQTIDDARELSIWPTSIEEAPLRAVVMRLSDEGTEFAIRRVRKMEPSEASASVNARLIALSSVPLTRMAALAVDVLSMNEFFEALERLVHAQTRSVDDEQALQQRTALIDSLVWED</sequence>
<reference evidence="4 5" key="1">
    <citation type="journal article" date="2007" name="Int. J. Syst. Evol. Microbiol.">
        <title>Description of Pelomonas aquatica sp. nov. and Pelomonas puraquae sp. nov., isolated from industrial and haemodialysis water.</title>
        <authorList>
            <person name="Gomila M."/>
            <person name="Bowien B."/>
            <person name="Falsen E."/>
            <person name="Moore E.R."/>
            <person name="Lalucat J."/>
        </authorList>
    </citation>
    <scope>NUCLEOTIDE SEQUENCE [LARGE SCALE GENOMIC DNA]</scope>
    <source>
        <strain evidence="4 5">CCUG 52769</strain>
    </source>
</reference>
<dbReference type="EMBL" id="NISI01000024">
    <property type="protein sequence ID" value="OWQ98091.1"/>
    <property type="molecule type" value="Genomic_DNA"/>
</dbReference>
<dbReference type="InterPro" id="IPR049945">
    <property type="entry name" value="AAA_22"/>
</dbReference>
<dbReference type="GO" id="GO:0016887">
    <property type="term" value="F:ATP hydrolysis activity"/>
    <property type="evidence" value="ECO:0007669"/>
    <property type="project" value="InterPro"/>
</dbReference>
<gene>
    <name evidence="4" type="ORF">CDO81_26895</name>
</gene>
<name>A0A254MXK4_9BURK</name>
<accession>A0A254MXK4</accession>
<dbReference type="AlphaFoldDB" id="A0A254MXK4"/>
<dbReference type="RefSeq" id="WP_088486352.1">
    <property type="nucleotide sequence ID" value="NZ_NISI01000024.1"/>
</dbReference>
<feature type="coiled-coil region" evidence="1">
    <location>
        <begin position="722"/>
        <end position="768"/>
    </location>
</feature>
<evidence type="ECO:0000256" key="2">
    <source>
        <dbReference type="SAM" id="MobiDB-lite"/>
    </source>
</evidence>
<dbReference type="Proteomes" id="UP000197446">
    <property type="component" value="Unassembled WGS sequence"/>
</dbReference>
<dbReference type="OrthoDB" id="6400788at2"/>
<evidence type="ECO:0000313" key="5">
    <source>
        <dbReference type="Proteomes" id="UP000197446"/>
    </source>
</evidence>
<evidence type="ECO:0000259" key="3">
    <source>
        <dbReference type="Pfam" id="PF13401"/>
    </source>
</evidence>
<comment type="caution">
    <text evidence="4">The sequence shown here is derived from an EMBL/GenBank/DDBJ whole genome shotgun (WGS) entry which is preliminary data.</text>
</comment>
<feature type="region of interest" description="Disordered" evidence="2">
    <location>
        <begin position="573"/>
        <end position="619"/>
    </location>
</feature>
<proteinExistence type="predicted"/>
<feature type="domain" description="ORC1/DEAH AAA+ ATPase" evidence="3">
    <location>
        <begin position="76"/>
        <end position="149"/>
    </location>
</feature>
<evidence type="ECO:0000313" key="4">
    <source>
        <dbReference type="EMBL" id="OWQ98091.1"/>
    </source>
</evidence>
<organism evidence="4 5">
    <name type="scientific">Roseateles puraquae</name>
    <dbReference type="NCBI Taxonomy" id="431059"/>
    <lineage>
        <taxon>Bacteria</taxon>
        <taxon>Pseudomonadati</taxon>
        <taxon>Pseudomonadota</taxon>
        <taxon>Betaproteobacteria</taxon>
        <taxon>Burkholderiales</taxon>
        <taxon>Sphaerotilaceae</taxon>
        <taxon>Roseateles</taxon>
    </lineage>
</organism>
<dbReference type="NCBIfam" id="NF041065">
    <property type="entry name" value="DpdH"/>
    <property type="match status" value="1"/>
</dbReference>
<dbReference type="Pfam" id="PF13401">
    <property type="entry name" value="AAA_22"/>
    <property type="match status" value="1"/>
</dbReference>
<protein>
    <recommendedName>
        <fullName evidence="3">ORC1/DEAH AAA+ ATPase domain-containing protein</fullName>
    </recommendedName>
</protein>
<keyword evidence="5" id="KW-1185">Reference proteome</keyword>
<evidence type="ECO:0000256" key="1">
    <source>
        <dbReference type="SAM" id="Coils"/>
    </source>
</evidence>
<keyword evidence="1" id="KW-0175">Coiled coil</keyword>